<proteinExistence type="predicted"/>
<comment type="caution">
    <text evidence="2">The sequence shown here is derived from an EMBL/GenBank/DDBJ whole genome shotgun (WGS) entry which is preliminary data.</text>
</comment>
<evidence type="ECO:0000313" key="2">
    <source>
        <dbReference type="EMBL" id="OGN13986.1"/>
    </source>
</evidence>
<feature type="transmembrane region" description="Helical" evidence="1">
    <location>
        <begin position="17"/>
        <end position="35"/>
    </location>
</feature>
<dbReference type="AlphaFoldDB" id="A0A1F8FNH2"/>
<gene>
    <name evidence="2" type="ORF">A3J47_04300</name>
</gene>
<protein>
    <submittedName>
        <fullName evidence="2">Uncharacterized protein</fullName>
    </submittedName>
</protein>
<sequence>MRFLEEIKNQPQQTREIMFGLSVFITVLLVGMIWFRSFQKNLYVLMNPEDGLEKALAVESVPAPSLFGFIWQTAGEVKGLVSGLFDSDANVANEHANDTNKEGIGRVYTLPLSDYK</sequence>
<dbReference type="Proteomes" id="UP000176581">
    <property type="component" value="Unassembled WGS sequence"/>
</dbReference>
<dbReference type="EMBL" id="MGJV01000029">
    <property type="protein sequence ID" value="OGN13986.1"/>
    <property type="molecule type" value="Genomic_DNA"/>
</dbReference>
<keyword evidence="1" id="KW-0472">Membrane</keyword>
<evidence type="ECO:0000256" key="1">
    <source>
        <dbReference type="SAM" id="Phobius"/>
    </source>
</evidence>
<keyword evidence="1" id="KW-1133">Transmembrane helix</keyword>
<name>A0A1F8FNH2_9BACT</name>
<accession>A0A1F8FNH2</accession>
<evidence type="ECO:0000313" key="3">
    <source>
        <dbReference type="Proteomes" id="UP000176581"/>
    </source>
</evidence>
<reference evidence="2 3" key="1">
    <citation type="journal article" date="2016" name="Nat. Commun.">
        <title>Thousands of microbial genomes shed light on interconnected biogeochemical processes in an aquifer system.</title>
        <authorList>
            <person name="Anantharaman K."/>
            <person name="Brown C.T."/>
            <person name="Hug L.A."/>
            <person name="Sharon I."/>
            <person name="Castelle C.J."/>
            <person name="Probst A.J."/>
            <person name="Thomas B.C."/>
            <person name="Singh A."/>
            <person name="Wilkins M.J."/>
            <person name="Karaoz U."/>
            <person name="Brodie E.L."/>
            <person name="Williams K.H."/>
            <person name="Hubbard S.S."/>
            <person name="Banfield J.F."/>
        </authorList>
    </citation>
    <scope>NUCLEOTIDE SEQUENCE [LARGE SCALE GENOMIC DNA]</scope>
</reference>
<keyword evidence="1" id="KW-0812">Transmembrane</keyword>
<organism evidence="2 3">
    <name type="scientific">Candidatus Yanofskybacteria bacterium RIFCSPHIGHO2_02_FULL_43_22</name>
    <dbReference type="NCBI Taxonomy" id="1802681"/>
    <lineage>
        <taxon>Bacteria</taxon>
        <taxon>Candidatus Yanofskyibacteriota</taxon>
    </lineage>
</organism>